<evidence type="ECO:0000313" key="13">
    <source>
        <dbReference type="Proteomes" id="UP001059819"/>
    </source>
</evidence>
<dbReference type="PANTHER" id="PTHR43848:SF2">
    <property type="entry name" value="PUTRESCINE TRANSPORT SYSTEM PERMEASE PROTEIN POTI"/>
    <property type="match status" value="1"/>
</dbReference>
<accession>A0ABY5TWA3</accession>
<evidence type="ECO:0000256" key="2">
    <source>
        <dbReference type="ARBA" id="ARBA00007069"/>
    </source>
</evidence>
<feature type="transmembrane region" description="Helical" evidence="8">
    <location>
        <begin position="96"/>
        <end position="119"/>
    </location>
</feature>
<keyword evidence="7 8" id="KW-0472">Membrane</keyword>
<feature type="coiled-coil region" evidence="9">
    <location>
        <begin position="339"/>
        <end position="417"/>
    </location>
</feature>
<dbReference type="InterPro" id="IPR035906">
    <property type="entry name" value="MetI-like_sf"/>
</dbReference>
<name>A0ABY5TWA3_9MOLU</name>
<comment type="subcellular location">
    <subcellularLocation>
        <location evidence="1 8">Cell membrane</location>
        <topology evidence="1 8">Multi-pass membrane protein</topology>
    </subcellularLocation>
</comment>
<keyword evidence="3 8" id="KW-0813">Transport</keyword>
<evidence type="ECO:0000256" key="10">
    <source>
        <dbReference type="SAM" id="MobiDB-lite"/>
    </source>
</evidence>
<dbReference type="Gene3D" id="1.10.3720.10">
    <property type="entry name" value="MetI-like"/>
    <property type="match status" value="1"/>
</dbReference>
<evidence type="ECO:0000256" key="5">
    <source>
        <dbReference type="ARBA" id="ARBA00022692"/>
    </source>
</evidence>
<dbReference type="PANTHER" id="PTHR43848">
    <property type="entry name" value="PUTRESCINE TRANSPORT SYSTEM PERMEASE PROTEIN POTI"/>
    <property type="match status" value="1"/>
</dbReference>
<keyword evidence="6 8" id="KW-1133">Transmembrane helix</keyword>
<protein>
    <submittedName>
        <fullName evidence="12">Extracellular solute-binding protein</fullName>
    </submittedName>
</protein>
<dbReference type="Proteomes" id="UP001059819">
    <property type="component" value="Chromosome"/>
</dbReference>
<feature type="transmembrane region" description="Helical" evidence="8">
    <location>
        <begin position="125"/>
        <end position="144"/>
    </location>
</feature>
<keyword evidence="9" id="KW-0175">Coiled coil</keyword>
<gene>
    <name evidence="12" type="ORF">NX779_03990</name>
</gene>
<feature type="region of interest" description="Disordered" evidence="10">
    <location>
        <begin position="706"/>
        <end position="734"/>
    </location>
</feature>
<dbReference type="InterPro" id="IPR006059">
    <property type="entry name" value="SBP"/>
</dbReference>
<feature type="transmembrane region" description="Helical" evidence="8">
    <location>
        <begin position="9"/>
        <end position="29"/>
    </location>
</feature>
<dbReference type="RefSeq" id="WP_259430107.1">
    <property type="nucleotide sequence ID" value="NZ_CP103424.1"/>
</dbReference>
<comment type="similarity">
    <text evidence="2">Belongs to the binding-protein-dependent transport system permease family. CysTW subfamily.</text>
</comment>
<evidence type="ECO:0000313" key="12">
    <source>
        <dbReference type="EMBL" id="UWD34939.1"/>
    </source>
</evidence>
<evidence type="ECO:0000256" key="1">
    <source>
        <dbReference type="ARBA" id="ARBA00004651"/>
    </source>
</evidence>
<dbReference type="SUPFAM" id="SSF53850">
    <property type="entry name" value="Periplasmic binding protein-like II"/>
    <property type="match status" value="1"/>
</dbReference>
<evidence type="ECO:0000256" key="9">
    <source>
        <dbReference type="SAM" id="Coils"/>
    </source>
</evidence>
<dbReference type="Pfam" id="PF02030">
    <property type="entry name" value="Lipoprotein_8"/>
    <property type="match status" value="1"/>
</dbReference>
<evidence type="ECO:0000259" key="11">
    <source>
        <dbReference type="PROSITE" id="PS50928"/>
    </source>
</evidence>
<dbReference type="CDD" id="cd06261">
    <property type="entry name" value="TM_PBP2"/>
    <property type="match status" value="1"/>
</dbReference>
<dbReference type="NCBIfam" id="NF043073">
    <property type="entry name" value="MMSYN1_0195"/>
    <property type="match status" value="1"/>
</dbReference>
<keyword evidence="13" id="KW-1185">Reference proteome</keyword>
<evidence type="ECO:0000256" key="4">
    <source>
        <dbReference type="ARBA" id="ARBA00022475"/>
    </source>
</evidence>
<dbReference type="PRINTS" id="PR00909">
    <property type="entry name" value="SPERMDNBNDNG"/>
</dbReference>
<feature type="transmembrane region" description="Helical" evidence="8">
    <location>
        <begin position="59"/>
        <end position="84"/>
    </location>
</feature>
<feature type="transmembrane region" description="Helical" evidence="8">
    <location>
        <begin position="574"/>
        <end position="593"/>
    </location>
</feature>
<dbReference type="Pfam" id="PF13416">
    <property type="entry name" value="SBP_bac_8"/>
    <property type="match status" value="1"/>
</dbReference>
<feature type="transmembrane region" description="Helical" evidence="8">
    <location>
        <begin position="225"/>
        <end position="250"/>
    </location>
</feature>
<evidence type="ECO:0000256" key="8">
    <source>
        <dbReference type="RuleBase" id="RU363032"/>
    </source>
</evidence>
<proteinExistence type="inferred from homology"/>
<dbReference type="Pfam" id="PF00528">
    <property type="entry name" value="BPD_transp_1"/>
    <property type="match status" value="1"/>
</dbReference>
<evidence type="ECO:0000256" key="3">
    <source>
        <dbReference type="ARBA" id="ARBA00022448"/>
    </source>
</evidence>
<dbReference type="InterPro" id="IPR051789">
    <property type="entry name" value="Bact_Polyamine_Transport"/>
</dbReference>
<reference evidence="12" key="1">
    <citation type="submission" date="2022-08" db="EMBL/GenBank/DDBJ databases">
        <title>Complete genome sequence of Mycoplasma cottewii type strain VIS.</title>
        <authorList>
            <person name="Spergser J."/>
        </authorList>
    </citation>
    <scope>NUCLEOTIDE SEQUENCE</scope>
    <source>
        <strain evidence="12">VIS</strain>
    </source>
</reference>
<feature type="coiled-coil region" evidence="9">
    <location>
        <begin position="261"/>
        <end position="291"/>
    </location>
</feature>
<feature type="domain" description="ABC transmembrane type-1" evidence="11">
    <location>
        <begin position="59"/>
        <end position="248"/>
    </location>
</feature>
<dbReference type="InterPro" id="IPR001188">
    <property type="entry name" value="Sperm_putr-bd"/>
</dbReference>
<dbReference type="PROSITE" id="PS50928">
    <property type="entry name" value="ABC_TM1"/>
    <property type="match status" value="1"/>
</dbReference>
<dbReference type="SUPFAM" id="SSF161098">
    <property type="entry name" value="MetI-like"/>
    <property type="match status" value="1"/>
</dbReference>
<sequence length="1060" mass="122518">MKRFLKNSYFAIIIAFIYAPIVAMVVLSFNGGETTLGWEGFSFRWYSRMFSDSPFLKSIFTSIFVAVVSTIVSVIIGTLAAIGLSKTKRATRNKWYSIANVPLINADVVTAVSLMIVFLLSGLKFGILTLIMAHISFNVPYVLITVMPRLRKIDPSLIDASYDLGAKNHQVMFKVIIPILKPAIITASAIAFAMSFDDFIISYFTGGDQTNISTFIYTAKKIKPFVFAFGTGLVAIIAICIITWNAIVIYKQYKTETKQKIQNNTYKLKELSKLNKELENLKDTLNNKTIIKTSFRLSLWFKYFTLKFKLFIFKTNNYDKKISKLQWKQYKLKSKIGKEKRYEVRLKKANKKLSQLDLQLIKTTDVKKAAKLTLQIQNLEEKIEFLEDKIEVIKEREKTASLKIKKIKAKIRTLQKELKQEKDPSKKLVEWYKNKINYLEEWIIELEEGKDHYKLRMVVEKLHDFQDVRKNKINELTDKIDEVLTRIYKKVLITNQIDLKIQMCDDQDRIQHLEEEKQKLISNFETKYQNKIDKKQKQFNKLSEHVINLQKKLLIKNQSKYHAQSFIARTWKTFSVVILTAGAFSGLTTAYVLNNTYDLIVANWGEYIDEKLIEQFEKDHKVKISYQTYDSNENLYNKIQTVGYDVMVPSDYMIQRLANEGRIQKLDYSKLNVWGTFKDRNGNQITFNEPEDGTEENKDETITLMSTEESTDQENNSNSESTEEQEKPKQIQTPLLETMVKSEVRLIERELEENKDDKKEEDPEAKYLNTDSIIDYAVPYLWGDMSIIVNPTKENKQFLKEQGVKFIEETNETEIDNSTLSWEILWKAAEAGKNVVLNNDPKNIFMIGAQRVGQIVNIESKEVVDEAAKYVQELVRNPNVSLNGDDLIDKATIGNFDFAFMYNGDAATANTLRDEEGDPIGGTKGYIFGRPNKKHEVTIEGKTEIRYETTNIYSDSMVISTECRNLDLSYKFINFIYENALAVSEYVGQASPLVIVDEEITNSEGEDKGFYWESKNLYLPITSQEDKFKLNGNEKLAYTYNGKVDNYLVNKFTKIVAGKR</sequence>
<keyword evidence="4" id="KW-1003">Cell membrane</keyword>
<keyword evidence="5 8" id="KW-0812">Transmembrane</keyword>
<dbReference type="InterPro" id="IPR050022">
    <property type="entry name" value="MMSYN1_0195-like"/>
</dbReference>
<dbReference type="Gene3D" id="3.40.190.10">
    <property type="entry name" value="Periplasmic binding protein-like II"/>
    <property type="match status" value="2"/>
</dbReference>
<evidence type="ECO:0000256" key="7">
    <source>
        <dbReference type="ARBA" id="ARBA00023136"/>
    </source>
</evidence>
<evidence type="ECO:0000256" key="6">
    <source>
        <dbReference type="ARBA" id="ARBA00022989"/>
    </source>
</evidence>
<dbReference type="InterPro" id="IPR000515">
    <property type="entry name" value="MetI-like"/>
</dbReference>
<dbReference type="EMBL" id="CP103424">
    <property type="protein sequence ID" value="UWD34939.1"/>
    <property type="molecule type" value="Genomic_DNA"/>
</dbReference>
<feature type="coiled-coil region" evidence="9">
    <location>
        <begin position="510"/>
        <end position="552"/>
    </location>
</feature>
<organism evidence="12 13">
    <name type="scientific">Mycoplasma cottewii</name>
    <dbReference type="NCBI Taxonomy" id="51364"/>
    <lineage>
        <taxon>Bacteria</taxon>
        <taxon>Bacillati</taxon>
        <taxon>Mycoplasmatota</taxon>
        <taxon>Mollicutes</taxon>
        <taxon>Mycoplasmataceae</taxon>
        <taxon>Mycoplasma</taxon>
    </lineage>
</organism>